<evidence type="ECO:0000256" key="2">
    <source>
        <dbReference type="ARBA" id="ARBA00023004"/>
    </source>
</evidence>
<dbReference type="AlphaFoldDB" id="A0A926IDI1"/>
<dbReference type="PROSITE" id="PS51379">
    <property type="entry name" value="4FE4S_FER_2"/>
    <property type="match status" value="2"/>
</dbReference>
<dbReference type="GO" id="GO:0046872">
    <property type="term" value="F:metal ion binding"/>
    <property type="evidence" value="ECO:0007669"/>
    <property type="project" value="UniProtKB-KW"/>
</dbReference>
<evidence type="ECO:0000256" key="1">
    <source>
        <dbReference type="ARBA" id="ARBA00022723"/>
    </source>
</evidence>
<dbReference type="InterPro" id="IPR017896">
    <property type="entry name" value="4Fe4S_Fe-S-bd"/>
</dbReference>
<dbReference type="GO" id="GO:0051536">
    <property type="term" value="F:iron-sulfur cluster binding"/>
    <property type="evidence" value="ECO:0007669"/>
    <property type="project" value="UniProtKB-KW"/>
</dbReference>
<feature type="domain" description="4Fe-4S ferredoxin-type" evidence="4">
    <location>
        <begin position="34"/>
        <end position="60"/>
    </location>
</feature>
<keyword evidence="3" id="KW-0411">Iron-sulfur</keyword>
<dbReference type="Proteomes" id="UP000655830">
    <property type="component" value="Unassembled WGS sequence"/>
</dbReference>
<keyword evidence="1" id="KW-0479">Metal-binding</keyword>
<name>A0A926IDI1_9FIRM</name>
<dbReference type="RefSeq" id="WP_177672277.1">
    <property type="nucleotide sequence ID" value="NZ_JACRSY010000013.1"/>
</dbReference>
<evidence type="ECO:0000259" key="4">
    <source>
        <dbReference type="PROSITE" id="PS51379"/>
    </source>
</evidence>
<dbReference type="Gene3D" id="3.30.70.20">
    <property type="match status" value="1"/>
</dbReference>
<evidence type="ECO:0000256" key="3">
    <source>
        <dbReference type="ARBA" id="ARBA00023014"/>
    </source>
</evidence>
<evidence type="ECO:0000313" key="5">
    <source>
        <dbReference type="EMBL" id="MBC8579772.1"/>
    </source>
</evidence>
<gene>
    <name evidence="5" type="ORF">H8718_09545</name>
</gene>
<protein>
    <submittedName>
        <fullName evidence="5">4Fe-4S binding protein</fullName>
    </submittedName>
</protein>
<keyword evidence="2" id="KW-0408">Iron</keyword>
<organism evidence="5 6">
    <name type="scientific">Zhenhengia yiwuensis</name>
    <dbReference type="NCBI Taxonomy" id="2763666"/>
    <lineage>
        <taxon>Bacteria</taxon>
        <taxon>Bacillati</taxon>
        <taxon>Bacillota</taxon>
        <taxon>Clostridia</taxon>
        <taxon>Lachnospirales</taxon>
        <taxon>Lachnospiraceae</taxon>
        <taxon>Zhenhengia</taxon>
    </lineage>
</organism>
<dbReference type="PROSITE" id="PS00198">
    <property type="entry name" value="4FE4S_FER_1"/>
    <property type="match status" value="1"/>
</dbReference>
<keyword evidence="6" id="KW-1185">Reference proteome</keyword>
<comment type="caution">
    <text evidence="5">The sequence shown here is derived from an EMBL/GenBank/DDBJ whole genome shotgun (WGS) entry which is preliminary data.</text>
</comment>
<dbReference type="Pfam" id="PF12838">
    <property type="entry name" value="Fer4_7"/>
    <property type="match status" value="1"/>
</dbReference>
<feature type="domain" description="4Fe-4S ferredoxin-type" evidence="4">
    <location>
        <begin position="4"/>
        <end position="33"/>
    </location>
</feature>
<dbReference type="EMBL" id="JACRSY010000013">
    <property type="protein sequence ID" value="MBC8579772.1"/>
    <property type="molecule type" value="Genomic_DNA"/>
</dbReference>
<reference evidence="5" key="1">
    <citation type="submission" date="2020-08" db="EMBL/GenBank/DDBJ databases">
        <title>Genome public.</title>
        <authorList>
            <person name="Liu C."/>
            <person name="Sun Q."/>
        </authorList>
    </citation>
    <scope>NUCLEOTIDE SEQUENCE</scope>
    <source>
        <strain evidence="5">NSJ-12</strain>
    </source>
</reference>
<sequence>MQNKKSYIISEKCNGCGACKVVCPKHCISRGKPYVIQQERCIKCGLCVTRCWRKVIVRQE</sequence>
<accession>A0A926IDI1</accession>
<proteinExistence type="predicted"/>
<evidence type="ECO:0000313" key="6">
    <source>
        <dbReference type="Proteomes" id="UP000655830"/>
    </source>
</evidence>
<dbReference type="InterPro" id="IPR017900">
    <property type="entry name" value="4Fe4S_Fe_S_CS"/>
</dbReference>
<dbReference type="SUPFAM" id="SSF54862">
    <property type="entry name" value="4Fe-4S ferredoxins"/>
    <property type="match status" value="1"/>
</dbReference>